<dbReference type="eggNOG" id="ENOG502QSZ7">
    <property type="taxonomic scope" value="Eukaryota"/>
</dbReference>
<comment type="caution">
    <text evidence="10">The sequence shown here is derived from an EMBL/GenBank/DDBJ whole genome shotgun (WGS) entry which is preliminary data.</text>
</comment>
<feature type="transmembrane region" description="Helical" evidence="8">
    <location>
        <begin position="213"/>
        <end position="234"/>
    </location>
</feature>
<name>A8NCG3_COPC7</name>
<keyword evidence="5 8" id="KW-1133">Transmembrane helix</keyword>
<feature type="region of interest" description="Disordered" evidence="7">
    <location>
        <begin position="1"/>
        <end position="21"/>
    </location>
</feature>
<dbReference type="EMBL" id="AACS02000009">
    <property type="protein sequence ID" value="EAU89256.1"/>
    <property type="molecule type" value="Genomic_DNA"/>
</dbReference>
<dbReference type="InterPro" id="IPR011701">
    <property type="entry name" value="MFS"/>
</dbReference>
<keyword evidence="6 8" id="KW-0472">Membrane</keyword>
<dbReference type="InParanoid" id="A8NCG3"/>
<feature type="transmembrane region" description="Helical" evidence="8">
    <location>
        <begin position="280"/>
        <end position="304"/>
    </location>
</feature>
<sequence length="479" mass="51625">MSTITPNGDKTALPASQGHSDAQAALGIDEKVDAASESTPETGSKGVEDNRTPAQKRAGRIQFYTLLWCLFIMGWNDGTTGPLLPRIREVYNLNFTVVSLVFVLACIGFVLGALLNMWVGPRYGIGKTLVFGAILQVATYCVQAPAPPFAAFVAMNLVNGVGIAFQDAQANGFVGALTYNQEAKMGVLHAAYGLGAFAAPLVSTQFAQMTRWSFHYLVSLGCAIVNLVLMIVVFRFKDQETCMREAGELIELPSAPGKKVESQKQETNFKEIMTTRAVHFLAFFILIYVGVEVTIGGWIVTFIIEERGGGPSSGYISSGFFGGLTLGRVILLWVNEKVGERLVLYFYAVLSLGLEFIVWFVPSLVGNAVAVSFIGLFLGPMFPLAVNHASRVLPRRLLTSSIGWIAGFGQAGSALIPFMTGAIAENHGIKSLHPLLVAMMAVLILLWWVLPERPVAASPAATPAVEDVAVDEKDKEQVV</sequence>
<dbReference type="GeneID" id="6008994"/>
<dbReference type="PROSITE" id="PS50850">
    <property type="entry name" value="MFS"/>
    <property type="match status" value="1"/>
</dbReference>
<dbReference type="GO" id="GO:0022857">
    <property type="term" value="F:transmembrane transporter activity"/>
    <property type="evidence" value="ECO:0007669"/>
    <property type="project" value="InterPro"/>
</dbReference>
<feature type="region of interest" description="Disordered" evidence="7">
    <location>
        <begin position="33"/>
        <end position="53"/>
    </location>
</feature>
<dbReference type="FunFam" id="1.20.1250.20:FF:000286">
    <property type="entry name" value="MFS efflux transporter"/>
    <property type="match status" value="1"/>
</dbReference>
<evidence type="ECO:0000256" key="1">
    <source>
        <dbReference type="ARBA" id="ARBA00004127"/>
    </source>
</evidence>
<dbReference type="InterPro" id="IPR036259">
    <property type="entry name" value="MFS_trans_sf"/>
</dbReference>
<feature type="transmembrane region" description="Helical" evidence="8">
    <location>
        <begin position="368"/>
        <end position="386"/>
    </location>
</feature>
<dbReference type="InterPro" id="IPR051788">
    <property type="entry name" value="MFS_Transporter"/>
</dbReference>
<accession>A8NCG3</accession>
<dbReference type="RefSeq" id="XP_001832507.1">
    <property type="nucleotide sequence ID" value="XM_001832455.1"/>
</dbReference>
<dbReference type="GO" id="GO:0012505">
    <property type="term" value="C:endomembrane system"/>
    <property type="evidence" value="ECO:0007669"/>
    <property type="project" value="UniProtKB-SubCell"/>
</dbReference>
<evidence type="ECO:0000256" key="2">
    <source>
        <dbReference type="ARBA" id="ARBA00008335"/>
    </source>
</evidence>
<feature type="transmembrane region" description="Helical" evidence="8">
    <location>
        <begin position="187"/>
        <end position="207"/>
    </location>
</feature>
<keyword evidence="4 8" id="KW-0812">Transmembrane</keyword>
<evidence type="ECO:0000256" key="6">
    <source>
        <dbReference type="ARBA" id="ARBA00023136"/>
    </source>
</evidence>
<dbReference type="OrthoDB" id="413079at2759"/>
<feature type="transmembrane region" description="Helical" evidence="8">
    <location>
        <begin position="342"/>
        <end position="362"/>
    </location>
</feature>
<evidence type="ECO:0000256" key="7">
    <source>
        <dbReference type="SAM" id="MobiDB-lite"/>
    </source>
</evidence>
<evidence type="ECO:0000259" key="9">
    <source>
        <dbReference type="PROSITE" id="PS50850"/>
    </source>
</evidence>
<dbReference type="Gene3D" id="1.20.1250.20">
    <property type="entry name" value="MFS general substrate transporter like domains"/>
    <property type="match status" value="2"/>
</dbReference>
<dbReference type="Pfam" id="PF07690">
    <property type="entry name" value="MFS_1"/>
    <property type="match status" value="1"/>
</dbReference>
<feature type="transmembrane region" description="Helical" evidence="8">
    <location>
        <begin position="398"/>
        <end position="419"/>
    </location>
</feature>
<feature type="domain" description="Major facilitator superfamily (MFS) profile" evidence="9">
    <location>
        <begin position="62"/>
        <end position="454"/>
    </location>
</feature>
<evidence type="ECO:0000313" key="10">
    <source>
        <dbReference type="EMBL" id="EAU89256.1"/>
    </source>
</evidence>
<comment type="similarity">
    <text evidence="2">Belongs to the major facilitator superfamily.</text>
</comment>
<dbReference type="GO" id="GO:0016020">
    <property type="term" value="C:membrane"/>
    <property type="evidence" value="ECO:0007669"/>
    <property type="project" value="TreeGrafter"/>
</dbReference>
<organism evidence="10 11">
    <name type="scientific">Coprinopsis cinerea (strain Okayama-7 / 130 / ATCC MYA-4618 / FGSC 9003)</name>
    <name type="common">Inky cap fungus</name>
    <name type="synonym">Hormographiella aspergillata</name>
    <dbReference type="NCBI Taxonomy" id="240176"/>
    <lineage>
        <taxon>Eukaryota</taxon>
        <taxon>Fungi</taxon>
        <taxon>Dikarya</taxon>
        <taxon>Basidiomycota</taxon>
        <taxon>Agaricomycotina</taxon>
        <taxon>Agaricomycetes</taxon>
        <taxon>Agaricomycetidae</taxon>
        <taxon>Agaricales</taxon>
        <taxon>Agaricineae</taxon>
        <taxon>Psathyrellaceae</taxon>
        <taxon>Coprinopsis</taxon>
    </lineage>
</organism>
<proteinExistence type="inferred from homology"/>
<protein>
    <recommendedName>
        <fullName evidence="9">Major facilitator superfamily (MFS) profile domain-containing protein</fullName>
    </recommendedName>
</protein>
<comment type="subcellular location">
    <subcellularLocation>
        <location evidence="1">Endomembrane system</location>
        <topology evidence="1">Multi-pass membrane protein</topology>
    </subcellularLocation>
</comment>
<dbReference type="InterPro" id="IPR020846">
    <property type="entry name" value="MFS_dom"/>
</dbReference>
<dbReference type="PANTHER" id="PTHR23514">
    <property type="entry name" value="BYPASS OF STOP CODON PROTEIN 6"/>
    <property type="match status" value="1"/>
</dbReference>
<reference evidence="10 11" key="1">
    <citation type="journal article" date="2010" name="Proc. Natl. Acad. Sci. U.S.A.">
        <title>Insights into evolution of multicellular fungi from the assembled chromosomes of the mushroom Coprinopsis cinerea (Coprinus cinereus).</title>
        <authorList>
            <person name="Stajich J.E."/>
            <person name="Wilke S.K."/>
            <person name="Ahren D."/>
            <person name="Au C.H."/>
            <person name="Birren B.W."/>
            <person name="Borodovsky M."/>
            <person name="Burns C."/>
            <person name="Canback B."/>
            <person name="Casselton L.A."/>
            <person name="Cheng C.K."/>
            <person name="Deng J."/>
            <person name="Dietrich F.S."/>
            <person name="Fargo D.C."/>
            <person name="Farman M.L."/>
            <person name="Gathman A.C."/>
            <person name="Goldberg J."/>
            <person name="Guigo R."/>
            <person name="Hoegger P.J."/>
            <person name="Hooker J.B."/>
            <person name="Huggins A."/>
            <person name="James T.Y."/>
            <person name="Kamada T."/>
            <person name="Kilaru S."/>
            <person name="Kodira C."/>
            <person name="Kues U."/>
            <person name="Kupfer D."/>
            <person name="Kwan H.S."/>
            <person name="Lomsadze A."/>
            <person name="Li W."/>
            <person name="Lilly W.W."/>
            <person name="Ma L.J."/>
            <person name="Mackey A.J."/>
            <person name="Manning G."/>
            <person name="Martin F."/>
            <person name="Muraguchi H."/>
            <person name="Natvig D.O."/>
            <person name="Palmerini H."/>
            <person name="Ramesh M.A."/>
            <person name="Rehmeyer C.J."/>
            <person name="Roe B.A."/>
            <person name="Shenoy N."/>
            <person name="Stanke M."/>
            <person name="Ter-Hovhannisyan V."/>
            <person name="Tunlid A."/>
            <person name="Velagapudi R."/>
            <person name="Vision T.J."/>
            <person name="Zeng Q."/>
            <person name="Zolan M.E."/>
            <person name="Pukkila P.J."/>
        </authorList>
    </citation>
    <scope>NUCLEOTIDE SEQUENCE [LARGE SCALE GENOMIC DNA]</scope>
    <source>
        <strain evidence="11">Okayama-7 / 130 / ATCC MYA-4618 / FGSC 9003</strain>
    </source>
</reference>
<dbReference type="SUPFAM" id="SSF103473">
    <property type="entry name" value="MFS general substrate transporter"/>
    <property type="match status" value="1"/>
</dbReference>
<gene>
    <name evidence="10" type="ORF">CC1G_03521</name>
</gene>
<evidence type="ECO:0000256" key="4">
    <source>
        <dbReference type="ARBA" id="ARBA00022692"/>
    </source>
</evidence>
<dbReference type="VEuPathDB" id="FungiDB:CC1G_03521"/>
<evidence type="ECO:0000256" key="5">
    <source>
        <dbReference type="ARBA" id="ARBA00022989"/>
    </source>
</evidence>
<keyword evidence="11" id="KW-1185">Reference proteome</keyword>
<dbReference type="AlphaFoldDB" id="A8NCG3"/>
<dbReference type="Proteomes" id="UP000001861">
    <property type="component" value="Unassembled WGS sequence"/>
</dbReference>
<keyword evidence="3" id="KW-0813">Transport</keyword>
<evidence type="ECO:0000313" key="11">
    <source>
        <dbReference type="Proteomes" id="UP000001861"/>
    </source>
</evidence>
<dbReference type="OMA" id="KVTWICA"/>
<dbReference type="PANTHER" id="PTHR23514:SF3">
    <property type="entry name" value="BYPASS OF STOP CODON PROTEIN 6"/>
    <property type="match status" value="1"/>
</dbReference>
<dbReference type="KEGG" id="cci:CC1G_03521"/>
<feature type="transmembrane region" description="Helical" evidence="8">
    <location>
        <begin position="431"/>
        <end position="450"/>
    </location>
</feature>
<feature type="transmembrane region" description="Helical" evidence="8">
    <location>
        <begin position="95"/>
        <end position="119"/>
    </location>
</feature>
<evidence type="ECO:0000256" key="3">
    <source>
        <dbReference type="ARBA" id="ARBA00022448"/>
    </source>
</evidence>
<feature type="transmembrane region" description="Helical" evidence="8">
    <location>
        <begin position="316"/>
        <end position="335"/>
    </location>
</feature>
<evidence type="ECO:0000256" key="8">
    <source>
        <dbReference type="SAM" id="Phobius"/>
    </source>
</evidence>